<evidence type="ECO:0000256" key="7">
    <source>
        <dbReference type="SAM" id="Phobius"/>
    </source>
</evidence>
<comment type="subcellular location">
    <subcellularLocation>
        <location evidence="1">Cell membrane</location>
        <topology evidence="1">Multi-pass membrane protein</topology>
    </subcellularLocation>
</comment>
<keyword evidence="3" id="KW-1003">Cell membrane</keyword>
<evidence type="ECO:0000256" key="6">
    <source>
        <dbReference type="ARBA" id="ARBA00023136"/>
    </source>
</evidence>
<evidence type="ECO:0000313" key="9">
    <source>
        <dbReference type="Proteomes" id="UP001597199"/>
    </source>
</evidence>
<organism evidence="8 9">
    <name type="scientific">Lacticaseibacillus suilingensis</name>
    <dbReference type="NCBI Taxonomy" id="2799577"/>
    <lineage>
        <taxon>Bacteria</taxon>
        <taxon>Bacillati</taxon>
        <taxon>Bacillota</taxon>
        <taxon>Bacilli</taxon>
        <taxon>Lactobacillales</taxon>
        <taxon>Lactobacillaceae</taxon>
        <taxon>Lacticaseibacillus</taxon>
    </lineage>
</organism>
<accession>A0ABW4BBV9</accession>
<evidence type="ECO:0000256" key="1">
    <source>
        <dbReference type="ARBA" id="ARBA00004651"/>
    </source>
</evidence>
<dbReference type="Pfam" id="PF04226">
    <property type="entry name" value="Transgly_assoc"/>
    <property type="match status" value="1"/>
</dbReference>
<evidence type="ECO:0000256" key="2">
    <source>
        <dbReference type="ARBA" id="ARBA00011006"/>
    </source>
</evidence>
<proteinExistence type="inferred from homology"/>
<feature type="transmembrane region" description="Helical" evidence="7">
    <location>
        <begin position="30"/>
        <end position="49"/>
    </location>
</feature>
<evidence type="ECO:0000256" key="3">
    <source>
        <dbReference type="ARBA" id="ARBA00022475"/>
    </source>
</evidence>
<dbReference type="RefSeq" id="WP_204119660.1">
    <property type="nucleotide sequence ID" value="NZ_BOLV01000020.1"/>
</dbReference>
<dbReference type="EMBL" id="JBHTOA010000014">
    <property type="protein sequence ID" value="MFD1397994.1"/>
    <property type="molecule type" value="Genomic_DNA"/>
</dbReference>
<reference evidence="9" key="1">
    <citation type="journal article" date="2019" name="Int. J. Syst. Evol. Microbiol.">
        <title>The Global Catalogue of Microorganisms (GCM) 10K type strain sequencing project: providing services to taxonomists for standard genome sequencing and annotation.</title>
        <authorList>
            <consortium name="The Broad Institute Genomics Platform"/>
            <consortium name="The Broad Institute Genome Sequencing Center for Infectious Disease"/>
            <person name="Wu L."/>
            <person name="Ma J."/>
        </authorList>
    </citation>
    <scope>NUCLEOTIDE SEQUENCE [LARGE SCALE GENOMIC DNA]</scope>
    <source>
        <strain evidence="9">CCM 9110</strain>
    </source>
</reference>
<evidence type="ECO:0000313" key="8">
    <source>
        <dbReference type="EMBL" id="MFD1397994.1"/>
    </source>
</evidence>
<keyword evidence="5 7" id="KW-1133">Transmembrane helix</keyword>
<keyword evidence="6 7" id="KW-0472">Membrane</keyword>
<gene>
    <name evidence="8" type="ORF">ACFQ41_01570</name>
</gene>
<keyword evidence="4 7" id="KW-0812">Transmembrane</keyword>
<sequence>MLHFIWVLIIGAVIGAIGSMIVGRNLPGGWIGNLIGGLLGAWVGGNIFGSWGPNVAGMAILPAIIGAALVVFVISLLMRIFAGRGDAAK</sequence>
<evidence type="ECO:0000256" key="4">
    <source>
        <dbReference type="ARBA" id="ARBA00022692"/>
    </source>
</evidence>
<dbReference type="PANTHER" id="PTHR33884:SF3">
    <property type="entry name" value="UPF0410 PROTEIN YMGE"/>
    <property type="match status" value="1"/>
</dbReference>
<comment type="similarity">
    <text evidence="2">Belongs to the UPF0410 family.</text>
</comment>
<dbReference type="Proteomes" id="UP001597199">
    <property type="component" value="Unassembled WGS sequence"/>
</dbReference>
<dbReference type="InterPro" id="IPR007341">
    <property type="entry name" value="Transgly_assoc"/>
</dbReference>
<dbReference type="PANTHER" id="PTHR33884">
    <property type="entry name" value="UPF0410 PROTEIN YMGE"/>
    <property type="match status" value="1"/>
</dbReference>
<name>A0ABW4BBV9_9LACO</name>
<comment type="caution">
    <text evidence="8">The sequence shown here is derived from an EMBL/GenBank/DDBJ whole genome shotgun (WGS) entry which is preliminary data.</text>
</comment>
<evidence type="ECO:0000256" key="5">
    <source>
        <dbReference type="ARBA" id="ARBA00022989"/>
    </source>
</evidence>
<protein>
    <submittedName>
        <fullName evidence="8">GlsB/YeaQ/YmgE family stress response membrane protein</fullName>
    </submittedName>
</protein>
<keyword evidence="9" id="KW-1185">Reference proteome</keyword>
<feature type="transmembrane region" description="Helical" evidence="7">
    <location>
        <begin position="6"/>
        <end position="23"/>
    </location>
</feature>
<feature type="transmembrane region" description="Helical" evidence="7">
    <location>
        <begin position="55"/>
        <end position="82"/>
    </location>
</feature>